<evidence type="ECO:0000313" key="2">
    <source>
        <dbReference type="EMBL" id="QTH64412.1"/>
    </source>
</evidence>
<sequence>MRILRFSIAVVCLLNAFFTNSALADVKSDVSAPIKWNLVASEQSFSNPPIKLVVGVEDVSYFPLFDFKHQHDTFTTELLRKFGEQYNYEFEYLAMPVKRFGMWLFEKDIDLKFPDNSRWNESDEVNLLSKNITYSLPVLDLVAGTITADSNIKAKQDIKIMGTLLGFHPTKWLDEVTSGQVILYESSSTMMLIQQLIRGQLDAINLEPSVVNHYLSLINKEGVANINKHFDYEVYSYHLSTVKHPSVIAEFNTFLQNNQSALNALKNKYKIIDPTPYRKP</sequence>
<evidence type="ECO:0000313" key="3">
    <source>
        <dbReference type="Proteomes" id="UP000682739"/>
    </source>
</evidence>
<dbReference type="SUPFAM" id="SSF53850">
    <property type="entry name" value="Periplasmic binding protein-like II"/>
    <property type="match status" value="1"/>
</dbReference>
<protein>
    <recommendedName>
        <fullName evidence="4">Solute-binding protein family 3/N-terminal domain-containing protein</fullName>
    </recommendedName>
</protein>
<name>A0A975DC39_9GAMM</name>
<proteinExistence type="predicted"/>
<organism evidence="2 3">
    <name type="scientific">Psychrosphaera ytuae</name>
    <dbReference type="NCBI Taxonomy" id="2820710"/>
    <lineage>
        <taxon>Bacteria</taxon>
        <taxon>Pseudomonadati</taxon>
        <taxon>Pseudomonadota</taxon>
        <taxon>Gammaproteobacteria</taxon>
        <taxon>Alteromonadales</taxon>
        <taxon>Pseudoalteromonadaceae</taxon>
        <taxon>Psychrosphaera</taxon>
    </lineage>
</organism>
<feature type="chain" id="PRO_5037087072" description="Solute-binding protein family 3/N-terminal domain-containing protein" evidence="1">
    <location>
        <begin position="25"/>
        <end position="280"/>
    </location>
</feature>
<dbReference type="Proteomes" id="UP000682739">
    <property type="component" value="Chromosome"/>
</dbReference>
<keyword evidence="3" id="KW-1185">Reference proteome</keyword>
<dbReference type="RefSeq" id="WP_208832467.1">
    <property type="nucleotide sequence ID" value="NZ_CP072110.1"/>
</dbReference>
<evidence type="ECO:0008006" key="4">
    <source>
        <dbReference type="Google" id="ProtNLM"/>
    </source>
</evidence>
<gene>
    <name evidence="2" type="ORF">J1N51_02695</name>
</gene>
<accession>A0A975DC39</accession>
<evidence type="ECO:0000256" key="1">
    <source>
        <dbReference type="SAM" id="SignalP"/>
    </source>
</evidence>
<keyword evidence="1" id="KW-0732">Signal</keyword>
<feature type="signal peptide" evidence="1">
    <location>
        <begin position="1"/>
        <end position="24"/>
    </location>
</feature>
<dbReference type="KEGG" id="psym:J1N51_02695"/>
<reference evidence="2" key="1">
    <citation type="submission" date="2021-03" db="EMBL/GenBank/DDBJ databases">
        <title>Description of Psychrosphaera ytuae sp. nov. isolated from deep sea sediment of South China Sea.</title>
        <authorList>
            <person name="Zhang J."/>
            <person name="Xu X.-D."/>
        </authorList>
    </citation>
    <scope>NUCLEOTIDE SEQUENCE</scope>
    <source>
        <strain evidence="2">MTZ26</strain>
    </source>
</reference>
<dbReference type="AlphaFoldDB" id="A0A975DC39"/>
<dbReference type="EMBL" id="CP072110">
    <property type="protein sequence ID" value="QTH64412.1"/>
    <property type="molecule type" value="Genomic_DNA"/>
</dbReference>